<dbReference type="PANTHER" id="PTHR22880">
    <property type="entry name" value="FALZ-RELATED BROMODOMAIN-CONTAINING PROTEINS"/>
    <property type="match status" value="1"/>
</dbReference>
<feature type="region of interest" description="Disordered" evidence="3">
    <location>
        <begin position="267"/>
        <end position="307"/>
    </location>
</feature>
<dbReference type="Pfam" id="PF17035">
    <property type="entry name" value="BET"/>
    <property type="match status" value="1"/>
</dbReference>
<feature type="compositionally biased region" description="Polar residues" evidence="3">
    <location>
        <begin position="228"/>
        <end position="239"/>
    </location>
</feature>
<evidence type="ECO:0000256" key="3">
    <source>
        <dbReference type="SAM" id="MobiDB-lite"/>
    </source>
</evidence>
<dbReference type="EMBL" id="LSSN01002211">
    <property type="protein sequence ID" value="OMJ16840.1"/>
    <property type="molecule type" value="Genomic_DNA"/>
</dbReference>
<evidence type="ECO:0000256" key="2">
    <source>
        <dbReference type="PROSITE-ProRule" id="PRU00035"/>
    </source>
</evidence>
<dbReference type="Gene3D" id="1.20.920.10">
    <property type="entry name" value="Bromodomain-like"/>
    <property type="match status" value="2"/>
</dbReference>
<dbReference type="SUPFAM" id="SSF47370">
    <property type="entry name" value="Bromodomain"/>
    <property type="match status" value="2"/>
</dbReference>
<dbReference type="Pfam" id="PF00439">
    <property type="entry name" value="Bromodomain"/>
    <property type="match status" value="2"/>
</dbReference>
<dbReference type="GO" id="GO:0006355">
    <property type="term" value="P:regulation of DNA-templated transcription"/>
    <property type="evidence" value="ECO:0007669"/>
    <property type="project" value="TreeGrafter"/>
</dbReference>
<feature type="domain" description="NET" evidence="5">
    <location>
        <begin position="731"/>
        <end position="812"/>
    </location>
</feature>
<keyword evidence="1 2" id="KW-0103">Bromodomain</keyword>
<dbReference type="GO" id="GO:0000785">
    <property type="term" value="C:chromatin"/>
    <property type="evidence" value="ECO:0007669"/>
    <property type="project" value="TreeGrafter"/>
</dbReference>
<proteinExistence type="predicted"/>
<dbReference type="InterPro" id="IPR027353">
    <property type="entry name" value="NET_dom"/>
</dbReference>
<protein>
    <submittedName>
        <fullName evidence="6">SWR1 complex bromodomain subunit bdf1</fullName>
    </submittedName>
</protein>
<sequence>MKYIRTTQNSLNPESSNDEPISLHQLSVASKIDIIENNTLDTTVLSNSDILIESSIPDSLAADSTDNYSTDEVPSISLDTLIGLSSNAKDSPEYKNENQLPNQDQTITQKEFNSIESMEKITPDINLENKYINASPNKTLDSDIQDLTDNFSNSQAEVISIETLSKASENSIVDQSASFSNNLLENHLSPSVNSDIPNKITSNDINSNISNNLISSTQFSNNDQLAPLETSVSESSTFKSIKEEMPTQDASDHTPKMEEKIKLVNSQFESNEKHENNLNKYRLDDSSTSSELKNPISLNYSSKPKTQMPKDQLRYCQAMIRSLKKHGDAGPFLKPVDIVLLNIPDYPSVVKEPMDLSTVESKLKEGYYSSNFEFIADMDLIFYNCYLYNGKDLPISLMAMNLEKAYRNQLKKMPESSFQTPNKAIKSTKVPTQLPTSSATATKARVRRETHPPPSRDIPTSTLSTKRTNSRIIDPQLKFCSNLIREFFKKAYYDQASFFYEPVDWVKQEIPDYPSIVKHPMDMSTIRDKLQNNEYQDAIEFKDDFLLMLNNCYLYNHPKHVVYLAGKALEDIFEKKWAMLPPRPSISRSPSPTPIIHPTPSTKTKTKKVSKQVSPPKPSTFDDSDSDIVMDTPNSARIMSLERHVQQVTRELEDLKRIERLKRSEELKRRAETKLSSGRGQTKKPKKTASTTKTQKDAPVSTPTRGRGAGRKRGSRGGGRGGKTPANSRNSKDSGSYVTELTLSQKREFSAKIETLPAERLQVALNIIRSACPDLVEEEDEIELDIDSLDPYTLKKLYDYVVLCVDLDSEILQSQQSDQFNHINQLEEKLRAFDSENAPIADPITGATLATHRYSSSSDSESAGSHTDDSGDRSD</sequence>
<feature type="compositionally biased region" description="Basic and acidic residues" evidence="3">
    <location>
        <begin position="270"/>
        <end position="285"/>
    </location>
</feature>
<dbReference type="PANTHER" id="PTHR22880:SF225">
    <property type="entry name" value="BROMODOMAIN-CONTAINING PROTEIN BET-1-RELATED"/>
    <property type="match status" value="1"/>
</dbReference>
<dbReference type="Gene3D" id="1.20.1270.220">
    <property type="match status" value="1"/>
</dbReference>
<comment type="caution">
    <text evidence="6">The sequence shown here is derived from an EMBL/GenBank/DDBJ whole genome shotgun (WGS) entry which is preliminary data.</text>
</comment>
<dbReference type="PROSITE" id="PS50014">
    <property type="entry name" value="BROMODOMAIN_2"/>
    <property type="match status" value="2"/>
</dbReference>
<organism evidence="6 7">
    <name type="scientific">Smittium culicis</name>
    <dbReference type="NCBI Taxonomy" id="133412"/>
    <lineage>
        <taxon>Eukaryota</taxon>
        <taxon>Fungi</taxon>
        <taxon>Fungi incertae sedis</taxon>
        <taxon>Zoopagomycota</taxon>
        <taxon>Kickxellomycotina</taxon>
        <taxon>Harpellomycetes</taxon>
        <taxon>Harpellales</taxon>
        <taxon>Legeriomycetaceae</taxon>
        <taxon>Smittium</taxon>
    </lineage>
</organism>
<evidence type="ECO:0000259" key="5">
    <source>
        <dbReference type="PROSITE" id="PS51525"/>
    </source>
</evidence>
<dbReference type="InterPro" id="IPR001487">
    <property type="entry name" value="Bromodomain"/>
</dbReference>
<evidence type="ECO:0000313" key="6">
    <source>
        <dbReference type="EMBL" id="OMJ16840.1"/>
    </source>
</evidence>
<feature type="region of interest" description="Disordered" evidence="3">
    <location>
        <begin position="583"/>
        <end position="631"/>
    </location>
</feature>
<evidence type="ECO:0000259" key="4">
    <source>
        <dbReference type="PROSITE" id="PS50014"/>
    </source>
</evidence>
<feature type="region of interest" description="Disordered" evidence="3">
    <location>
        <begin position="668"/>
        <end position="737"/>
    </location>
</feature>
<dbReference type="STRING" id="133412.A0A1R1XQB5"/>
<feature type="compositionally biased region" description="Basic and acidic residues" evidence="3">
    <location>
        <begin position="866"/>
        <end position="875"/>
    </location>
</feature>
<dbReference type="OrthoDB" id="784962at2759"/>
<evidence type="ECO:0000313" key="7">
    <source>
        <dbReference type="Proteomes" id="UP000187283"/>
    </source>
</evidence>
<dbReference type="PROSITE" id="PS51525">
    <property type="entry name" value="NET"/>
    <property type="match status" value="1"/>
</dbReference>
<dbReference type="GO" id="GO:0005634">
    <property type="term" value="C:nucleus"/>
    <property type="evidence" value="ECO:0007669"/>
    <property type="project" value="TreeGrafter"/>
</dbReference>
<feature type="compositionally biased region" description="Polar residues" evidence="3">
    <location>
        <begin position="429"/>
        <end position="441"/>
    </location>
</feature>
<feature type="region of interest" description="Disordered" evidence="3">
    <location>
        <begin position="228"/>
        <end position="255"/>
    </location>
</feature>
<name>A0A1R1XQB5_9FUNG</name>
<dbReference type="AlphaFoldDB" id="A0A1R1XQB5"/>
<dbReference type="PRINTS" id="PR00503">
    <property type="entry name" value="BROMODOMAIN"/>
</dbReference>
<evidence type="ECO:0000256" key="1">
    <source>
        <dbReference type="ARBA" id="ARBA00023117"/>
    </source>
</evidence>
<feature type="compositionally biased region" description="Polar residues" evidence="3">
    <location>
        <begin position="286"/>
        <end position="305"/>
    </location>
</feature>
<reference evidence="6 7" key="1">
    <citation type="submission" date="2017-01" db="EMBL/GenBank/DDBJ databases">
        <authorList>
            <person name="Mah S.A."/>
            <person name="Swanson W.J."/>
            <person name="Moy G.W."/>
            <person name="Vacquier V.D."/>
        </authorList>
    </citation>
    <scope>NUCLEOTIDE SEQUENCE [LARGE SCALE GENOMIC DNA]</scope>
    <source>
        <strain evidence="6 7">GSMNP</strain>
    </source>
</reference>
<dbReference type="SMART" id="SM00297">
    <property type="entry name" value="BROMO"/>
    <property type="match status" value="2"/>
</dbReference>
<gene>
    <name evidence="6" type="ORF">AYI70_g6342</name>
</gene>
<dbReference type="InterPro" id="IPR038336">
    <property type="entry name" value="NET_sf"/>
</dbReference>
<feature type="region of interest" description="Disordered" evidence="3">
    <location>
        <begin position="428"/>
        <end position="466"/>
    </location>
</feature>
<dbReference type="Proteomes" id="UP000187283">
    <property type="component" value="Unassembled WGS sequence"/>
</dbReference>
<feature type="domain" description="Bromo" evidence="4">
    <location>
        <begin position="491"/>
        <end position="563"/>
    </location>
</feature>
<feature type="compositionally biased region" description="Low complexity" evidence="3">
    <location>
        <begin position="855"/>
        <end position="865"/>
    </location>
</feature>
<feature type="domain" description="Bromo" evidence="4">
    <location>
        <begin position="324"/>
        <end position="396"/>
    </location>
</feature>
<feature type="compositionally biased region" description="Polar residues" evidence="3">
    <location>
        <begin position="725"/>
        <end position="737"/>
    </location>
</feature>
<accession>A0A1R1XQB5</accession>
<keyword evidence="7" id="KW-1185">Reference proteome</keyword>
<dbReference type="InterPro" id="IPR036427">
    <property type="entry name" value="Bromodomain-like_sf"/>
</dbReference>
<feature type="compositionally biased region" description="Basic and acidic residues" evidence="3">
    <location>
        <begin position="240"/>
        <end position="255"/>
    </location>
</feature>
<dbReference type="GO" id="GO:0006338">
    <property type="term" value="P:chromatin remodeling"/>
    <property type="evidence" value="ECO:0007669"/>
    <property type="project" value="TreeGrafter"/>
</dbReference>
<feature type="region of interest" description="Disordered" evidence="3">
    <location>
        <begin position="844"/>
        <end position="875"/>
    </location>
</feature>
<dbReference type="InterPro" id="IPR050935">
    <property type="entry name" value="Bromo_chromatin_reader"/>
</dbReference>